<proteinExistence type="inferred from homology"/>
<dbReference type="Pfam" id="PF14520">
    <property type="entry name" value="HHH_5"/>
    <property type="match status" value="1"/>
</dbReference>
<reference evidence="11" key="2">
    <citation type="submission" date="2016-01" db="EMBL/GenBank/DDBJ databases">
        <authorList>
            <person name="Poehlein A."/>
            <person name="Schlien K."/>
            <person name="Gottschalk G."/>
            <person name="Buckel W."/>
            <person name="Daniel R."/>
        </authorList>
    </citation>
    <scope>NUCLEOTIDE SEQUENCE [LARGE SCALE GENOMIC DNA]</scope>
    <source>
        <strain evidence="11">X2</strain>
    </source>
</reference>
<keyword evidence="4 6" id="KW-0233">DNA recombination</keyword>
<evidence type="ECO:0000259" key="7">
    <source>
        <dbReference type="Pfam" id="PF01330"/>
    </source>
</evidence>
<comment type="similarity">
    <text evidence="6">Belongs to the RuvA family.</text>
</comment>
<dbReference type="AlphaFoldDB" id="A0A0X8VAC3"/>
<name>A0A0X8VAC3_ANAPI</name>
<reference evidence="12" key="3">
    <citation type="submission" date="2016-11" db="EMBL/GenBank/DDBJ databases">
        <authorList>
            <person name="Jaros S."/>
            <person name="Januszkiewicz K."/>
            <person name="Wedrychowicz H."/>
        </authorList>
    </citation>
    <scope>NUCLEOTIDE SEQUENCE [LARGE SCALE GENOMIC DNA]</scope>
    <source>
        <strain evidence="12">DSM 1682</strain>
    </source>
</reference>
<feature type="region of interest" description="Domain I" evidence="6">
    <location>
        <begin position="1"/>
        <end position="64"/>
    </location>
</feature>
<dbReference type="Gene3D" id="1.10.150.20">
    <property type="entry name" value="5' to 3' exonuclease, C-terminal subdomain"/>
    <property type="match status" value="1"/>
</dbReference>
<dbReference type="Proteomes" id="UP000068026">
    <property type="component" value="Chromosome"/>
</dbReference>
<dbReference type="GO" id="GO:0048476">
    <property type="term" value="C:Holliday junction resolvase complex"/>
    <property type="evidence" value="ECO:0007669"/>
    <property type="project" value="UniProtKB-UniRule"/>
</dbReference>
<comment type="caution">
    <text evidence="6">Lacks conserved residue(s) required for the propagation of feature annotation.</text>
</comment>
<keyword evidence="5 6" id="KW-0234">DNA repair</keyword>
<comment type="subunit">
    <text evidence="6">Homotetramer. Forms an RuvA(8)-RuvB(12)-Holliday junction (HJ) complex. HJ DNA is sandwiched between 2 RuvA tetramers; dsDNA enters through RuvA and exits via RuvB. An RuvB hexamer assembles on each DNA strand where it exits the tetramer. Each RuvB hexamer is contacted by two RuvA subunits (via domain III) on 2 adjacent RuvB subunits; this complex drives branch migration. In the full resolvosome a probable DNA-RuvA(4)-RuvB(12)-RuvC(2) complex forms which resolves the HJ.</text>
</comment>
<dbReference type="Proteomes" id="UP000184204">
    <property type="component" value="Unassembled WGS sequence"/>
</dbReference>
<evidence type="ECO:0000313" key="12">
    <source>
        <dbReference type="Proteomes" id="UP000184204"/>
    </source>
</evidence>
<dbReference type="SUPFAM" id="SSF46929">
    <property type="entry name" value="DNA helicase RuvA subunit, C-terminal domain"/>
    <property type="match status" value="1"/>
</dbReference>
<reference evidence="9 11" key="1">
    <citation type="journal article" date="2016" name="Genome Announc.">
        <title>Complete Genome Sequence of the Amino Acid-Fermenting Clostridium propionicum X2 (DSM 1682).</title>
        <authorList>
            <person name="Poehlein A."/>
            <person name="Schlien K."/>
            <person name="Chowdhury N.P."/>
            <person name="Gottschalk G."/>
            <person name="Buckel W."/>
            <person name="Daniel R."/>
        </authorList>
    </citation>
    <scope>NUCLEOTIDE SEQUENCE [LARGE SCALE GENOMIC DNA]</scope>
    <source>
        <strain evidence="9 11">X2</strain>
    </source>
</reference>
<dbReference type="GO" id="GO:0000400">
    <property type="term" value="F:four-way junction DNA binding"/>
    <property type="evidence" value="ECO:0007669"/>
    <property type="project" value="UniProtKB-UniRule"/>
</dbReference>
<feature type="region of interest" description="Domain III" evidence="6">
    <location>
        <begin position="150"/>
        <end position="199"/>
    </location>
</feature>
<dbReference type="Pfam" id="PF01330">
    <property type="entry name" value="RuvA_N"/>
    <property type="match status" value="1"/>
</dbReference>
<keyword evidence="10" id="KW-0547">Nucleotide-binding</keyword>
<dbReference type="InterPro" id="IPR010994">
    <property type="entry name" value="RuvA_2-like"/>
</dbReference>
<protein>
    <recommendedName>
        <fullName evidence="6">Holliday junction branch migration complex subunit RuvA</fullName>
    </recommendedName>
</protein>
<dbReference type="InterPro" id="IPR013849">
    <property type="entry name" value="DNA_helicase_Holl-junc_RuvA_I"/>
</dbReference>
<accession>A0A0X8VAC3</accession>
<evidence type="ECO:0000256" key="5">
    <source>
        <dbReference type="ARBA" id="ARBA00023204"/>
    </source>
</evidence>
<dbReference type="GO" id="GO:0005524">
    <property type="term" value="F:ATP binding"/>
    <property type="evidence" value="ECO:0007669"/>
    <property type="project" value="InterPro"/>
</dbReference>
<dbReference type="InterPro" id="IPR036267">
    <property type="entry name" value="RuvA_C_sf"/>
</dbReference>
<dbReference type="KEGG" id="cpro:CPRO_06910"/>
<evidence type="ECO:0000256" key="3">
    <source>
        <dbReference type="ARBA" id="ARBA00023125"/>
    </source>
</evidence>
<dbReference type="GO" id="GO:0006281">
    <property type="term" value="P:DNA repair"/>
    <property type="evidence" value="ECO:0007669"/>
    <property type="project" value="UniProtKB-UniRule"/>
</dbReference>
<dbReference type="GO" id="GO:0016787">
    <property type="term" value="F:hydrolase activity"/>
    <property type="evidence" value="ECO:0007669"/>
    <property type="project" value="UniProtKB-KW"/>
</dbReference>
<comment type="domain">
    <text evidence="6">Has three domains with a flexible linker between the domains II and III and assumes an 'L' shape. Domain III is highly mobile and contacts RuvB.</text>
</comment>
<dbReference type="GO" id="GO:0009378">
    <property type="term" value="F:four-way junction helicase activity"/>
    <property type="evidence" value="ECO:0007669"/>
    <property type="project" value="InterPro"/>
</dbReference>
<dbReference type="GO" id="GO:0006310">
    <property type="term" value="P:DNA recombination"/>
    <property type="evidence" value="ECO:0007669"/>
    <property type="project" value="UniProtKB-UniRule"/>
</dbReference>
<dbReference type="SUPFAM" id="SSF50249">
    <property type="entry name" value="Nucleic acid-binding proteins"/>
    <property type="match status" value="1"/>
</dbReference>
<feature type="domain" description="Holliday junction DNA helicase RuvA C-terminal" evidence="8">
    <location>
        <begin position="156"/>
        <end position="196"/>
    </location>
</feature>
<feature type="domain" description="DNA helicase Holliday junction RuvA type" evidence="7">
    <location>
        <begin position="1"/>
        <end position="62"/>
    </location>
</feature>
<dbReference type="SUPFAM" id="SSF47781">
    <property type="entry name" value="RuvA domain 2-like"/>
    <property type="match status" value="1"/>
</dbReference>
<evidence type="ECO:0000256" key="1">
    <source>
        <dbReference type="ARBA" id="ARBA00022490"/>
    </source>
</evidence>
<evidence type="ECO:0000256" key="4">
    <source>
        <dbReference type="ARBA" id="ARBA00023172"/>
    </source>
</evidence>
<keyword evidence="3 6" id="KW-0238">DNA-binding</keyword>
<dbReference type="InterPro" id="IPR011114">
    <property type="entry name" value="RuvA_C"/>
</dbReference>
<comment type="function">
    <text evidence="6">The RuvA-RuvB-RuvC complex processes Holliday junction (HJ) DNA during genetic recombination and DNA repair, while the RuvA-RuvB complex plays an important role in the rescue of blocked DNA replication forks via replication fork reversal (RFR). RuvA specifically binds to HJ cruciform DNA, conferring on it an open structure. The RuvB hexamer acts as an ATP-dependent pump, pulling dsDNA into and through the RuvAB complex. HJ branch migration allows RuvC to scan DNA until it finds its consensus sequence, where it cleaves and resolves the cruciform DNA.</text>
</comment>
<evidence type="ECO:0000256" key="2">
    <source>
        <dbReference type="ARBA" id="ARBA00022763"/>
    </source>
</evidence>
<organism evidence="10 12">
    <name type="scientific">Anaerotignum propionicum DSM 1682</name>
    <dbReference type="NCBI Taxonomy" id="991789"/>
    <lineage>
        <taxon>Bacteria</taxon>
        <taxon>Bacillati</taxon>
        <taxon>Bacillota</taxon>
        <taxon>Clostridia</taxon>
        <taxon>Lachnospirales</taxon>
        <taxon>Anaerotignaceae</taxon>
        <taxon>Anaerotignum</taxon>
    </lineage>
</organism>
<keyword evidence="1 6" id="KW-0963">Cytoplasm</keyword>
<evidence type="ECO:0000256" key="6">
    <source>
        <dbReference type="HAMAP-Rule" id="MF_00031"/>
    </source>
</evidence>
<keyword evidence="11" id="KW-1185">Reference proteome</keyword>
<gene>
    <name evidence="6 9" type="primary">ruvA</name>
    <name evidence="9" type="ORF">CPRO_06910</name>
    <name evidence="10" type="ORF">SAMN02745151_00786</name>
</gene>
<dbReference type="GO" id="GO:0009379">
    <property type="term" value="C:Holliday junction helicase complex"/>
    <property type="evidence" value="ECO:0007669"/>
    <property type="project" value="InterPro"/>
</dbReference>
<evidence type="ECO:0000259" key="8">
    <source>
        <dbReference type="Pfam" id="PF07499"/>
    </source>
</evidence>
<evidence type="ECO:0000313" key="11">
    <source>
        <dbReference type="Proteomes" id="UP000068026"/>
    </source>
</evidence>
<dbReference type="InterPro" id="IPR000085">
    <property type="entry name" value="RuvA"/>
</dbReference>
<comment type="subcellular location">
    <subcellularLocation>
        <location evidence="6">Cytoplasm</location>
    </subcellularLocation>
</comment>
<dbReference type="EMBL" id="FQUA01000002">
    <property type="protein sequence ID" value="SHE45648.1"/>
    <property type="molecule type" value="Genomic_DNA"/>
</dbReference>
<dbReference type="Gene3D" id="2.40.50.140">
    <property type="entry name" value="Nucleic acid-binding proteins"/>
    <property type="match status" value="1"/>
</dbReference>
<dbReference type="EMBL" id="CP014223">
    <property type="protein sequence ID" value="AMJ40293.1"/>
    <property type="molecule type" value="Genomic_DNA"/>
</dbReference>
<dbReference type="GO" id="GO:0005737">
    <property type="term" value="C:cytoplasm"/>
    <property type="evidence" value="ECO:0007669"/>
    <property type="project" value="UniProtKB-SubCell"/>
</dbReference>
<dbReference type="Pfam" id="PF07499">
    <property type="entry name" value="RuvA_C"/>
    <property type="match status" value="1"/>
</dbReference>
<keyword evidence="2 6" id="KW-0227">DNA damage</keyword>
<dbReference type="NCBIfam" id="TIGR00084">
    <property type="entry name" value="ruvA"/>
    <property type="match status" value="1"/>
</dbReference>
<reference evidence="10" key="4">
    <citation type="submission" date="2016-11" db="EMBL/GenBank/DDBJ databases">
        <authorList>
            <person name="Varghese N."/>
            <person name="Submissions S."/>
        </authorList>
    </citation>
    <scope>NUCLEOTIDE SEQUENCE</scope>
    <source>
        <strain evidence="10">DSM 1682</strain>
    </source>
</reference>
<keyword evidence="9" id="KW-0378">Hydrolase</keyword>
<dbReference type="InterPro" id="IPR012340">
    <property type="entry name" value="NA-bd_OB-fold"/>
</dbReference>
<dbReference type="HAMAP" id="MF_00031">
    <property type="entry name" value="DNA_HJ_migration_RuvA"/>
    <property type="match status" value="1"/>
</dbReference>
<dbReference type="CDD" id="cd14332">
    <property type="entry name" value="UBA_RuvA_C"/>
    <property type="match status" value="1"/>
</dbReference>
<dbReference type="RefSeq" id="WP_066047871.1">
    <property type="nucleotide sequence ID" value="NZ_CP014223.1"/>
</dbReference>
<evidence type="ECO:0000313" key="9">
    <source>
        <dbReference type="EMBL" id="AMJ40293.1"/>
    </source>
</evidence>
<sequence>MISYIKGTLAHRGESFIILENGGMGYQIFVSAGFLSRMPEVGKDIKVFTYMSVKEDGISLFGFSSKEEQEMFLKLLTVGGVGPKGALGFLSQLTPQEIVMAILSADAKTLSKAPGVGKKTAQRVILELKDKCTTEDAIAIPMEMVDGDSVGGAKFEAIEAMTALGYSRSEAAKAVGLVAAEGMTTEDILKAALKKMITY</sequence>
<dbReference type="Gene3D" id="1.10.8.10">
    <property type="entry name" value="DNA helicase RuvA subunit, C-terminal domain"/>
    <property type="match status" value="1"/>
</dbReference>
<evidence type="ECO:0000313" key="10">
    <source>
        <dbReference type="EMBL" id="SHE45648.1"/>
    </source>
</evidence>
<keyword evidence="10" id="KW-0347">Helicase</keyword>
<keyword evidence="10" id="KW-0067">ATP-binding</keyword>
<dbReference type="OrthoDB" id="5293449at2"/>